<feature type="non-terminal residue" evidence="2">
    <location>
        <position position="1"/>
    </location>
</feature>
<feature type="compositionally biased region" description="Basic and acidic residues" evidence="1">
    <location>
        <begin position="12"/>
        <end position="21"/>
    </location>
</feature>
<keyword evidence="3" id="KW-1185">Reference proteome</keyword>
<dbReference type="AlphaFoldDB" id="A0A9W7W9G8"/>
<comment type="caution">
    <text evidence="2">The sequence shown here is derived from an EMBL/GenBank/DDBJ whole genome shotgun (WGS) entry which is preliminary data.</text>
</comment>
<name>A0A9W7W9G8_TRIRA</name>
<feature type="region of interest" description="Disordered" evidence="1">
    <location>
        <begin position="1"/>
        <end position="21"/>
    </location>
</feature>
<organism evidence="2 3">
    <name type="scientific">Triplophysa rosa</name>
    <name type="common">Cave loach</name>
    <dbReference type="NCBI Taxonomy" id="992332"/>
    <lineage>
        <taxon>Eukaryota</taxon>
        <taxon>Metazoa</taxon>
        <taxon>Chordata</taxon>
        <taxon>Craniata</taxon>
        <taxon>Vertebrata</taxon>
        <taxon>Euteleostomi</taxon>
        <taxon>Actinopterygii</taxon>
        <taxon>Neopterygii</taxon>
        <taxon>Teleostei</taxon>
        <taxon>Ostariophysi</taxon>
        <taxon>Cypriniformes</taxon>
        <taxon>Nemacheilidae</taxon>
        <taxon>Triplophysa</taxon>
    </lineage>
</organism>
<evidence type="ECO:0000313" key="3">
    <source>
        <dbReference type="Proteomes" id="UP001059041"/>
    </source>
</evidence>
<evidence type="ECO:0000256" key="1">
    <source>
        <dbReference type="SAM" id="MobiDB-lite"/>
    </source>
</evidence>
<feature type="compositionally biased region" description="Acidic residues" evidence="1">
    <location>
        <begin position="1"/>
        <end position="11"/>
    </location>
</feature>
<dbReference type="Proteomes" id="UP001059041">
    <property type="component" value="Linkage Group LG23"/>
</dbReference>
<gene>
    <name evidence="2" type="ORF">IRJ41_012729</name>
</gene>
<protein>
    <submittedName>
        <fullName evidence="2">Protein transport protein Sec61 subunit gamma</fullName>
    </submittedName>
</protein>
<evidence type="ECO:0000313" key="2">
    <source>
        <dbReference type="EMBL" id="KAI7792452.1"/>
    </source>
</evidence>
<feature type="non-terminal residue" evidence="2">
    <location>
        <position position="68"/>
    </location>
</feature>
<proteinExistence type="predicted"/>
<sequence length="68" mass="7728">DVVDGDVDEFDKESNEAHDGKSNCCGHSNLLRTFTVWFRASFDEPDGVLDELPAGLHELHNLIHPRFY</sequence>
<accession>A0A9W7W9G8</accession>
<reference evidence="2" key="1">
    <citation type="submission" date="2021-02" db="EMBL/GenBank/DDBJ databases">
        <title>Comparative genomics reveals that relaxation of natural selection precedes convergent phenotypic evolution of cavefish.</title>
        <authorList>
            <person name="Peng Z."/>
        </authorList>
    </citation>
    <scope>NUCLEOTIDE SEQUENCE</scope>
    <source>
        <tissue evidence="2">Muscle</tissue>
    </source>
</reference>
<dbReference type="EMBL" id="JAFHDT010000023">
    <property type="protein sequence ID" value="KAI7792452.1"/>
    <property type="molecule type" value="Genomic_DNA"/>
</dbReference>